<evidence type="ECO:0000259" key="16">
    <source>
        <dbReference type="PROSITE" id="PS50104"/>
    </source>
</evidence>
<dbReference type="InterPro" id="IPR035897">
    <property type="entry name" value="Toll_tir_struct_dom_sf"/>
</dbReference>
<dbReference type="InterPro" id="IPR001611">
    <property type="entry name" value="Leu-rich_rpt"/>
</dbReference>
<keyword evidence="7" id="KW-0677">Repeat</keyword>
<keyword evidence="17" id="KW-1185">Reference proteome</keyword>
<dbReference type="SUPFAM" id="SSF52200">
    <property type="entry name" value="Toll/Interleukin receptor TIR domain"/>
    <property type="match status" value="1"/>
</dbReference>
<evidence type="ECO:0000256" key="2">
    <source>
        <dbReference type="ARBA" id="ARBA00009634"/>
    </source>
</evidence>
<dbReference type="GO" id="GO:0038023">
    <property type="term" value="F:signaling receptor activity"/>
    <property type="evidence" value="ECO:0007669"/>
    <property type="project" value="TreeGrafter"/>
</dbReference>
<evidence type="ECO:0000256" key="5">
    <source>
        <dbReference type="ARBA" id="ARBA00022692"/>
    </source>
</evidence>
<dbReference type="Pfam" id="PF01582">
    <property type="entry name" value="TIR"/>
    <property type="match status" value="1"/>
</dbReference>
<keyword evidence="6" id="KW-0732">Signal</keyword>
<reference evidence="18" key="1">
    <citation type="submission" date="2025-08" db="UniProtKB">
        <authorList>
            <consortium name="RefSeq"/>
        </authorList>
    </citation>
    <scope>IDENTIFICATION</scope>
</reference>
<dbReference type="Gene3D" id="3.40.50.10140">
    <property type="entry name" value="Toll/interleukin-1 receptor homology (TIR) domain"/>
    <property type="match status" value="1"/>
</dbReference>
<proteinExistence type="inferred from homology"/>
<dbReference type="AlphaFoldDB" id="A0A6P3WBX4"/>
<keyword evidence="11" id="KW-0675">Receptor</keyword>
<dbReference type="Gene3D" id="3.80.10.10">
    <property type="entry name" value="Ribonuclease Inhibitor"/>
    <property type="match status" value="5"/>
</dbReference>
<dbReference type="InterPro" id="IPR000157">
    <property type="entry name" value="TIR_dom"/>
</dbReference>
<feature type="compositionally biased region" description="Basic and acidic residues" evidence="14">
    <location>
        <begin position="973"/>
        <end position="998"/>
    </location>
</feature>
<dbReference type="SMART" id="SM00364">
    <property type="entry name" value="LRR_BAC"/>
    <property type="match status" value="7"/>
</dbReference>
<evidence type="ECO:0000256" key="11">
    <source>
        <dbReference type="ARBA" id="ARBA00023170"/>
    </source>
</evidence>
<feature type="region of interest" description="Disordered" evidence="14">
    <location>
        <begin position="959"/>
        <end position="998"/>
    </location>
</feature>
<keyword evidence="4" id="KW-0433">Leucine-rich repeat</keyword>
<keyword evidence="8" id="KW-0391">Immunity</keyword>
<name>A0A6P3WBX4_CLUHA</name>
<accession>A0A6P3WBX4</accession>
<dbReference type="PROSITE" id="PS51257">
    <property type="entry name" value="PROKAR_LIPOPROTEIN"/>
    <property type="match status" value="1"/>
</dbReference>
<sequence>MRFFELLLPVRSVAMTKCKYRSIFSGPALTIASCLIQLILGYSFKNCIEVSLSHHSAFRCLNRYEQNIGAFVDDLPPTTTILNISYNNISKVPGFTFAQLQNLTHLQMDANNISEIDKDAFKNLHHLKSLNLSSNILPSLNPGIFENLYTLTELYMSDNKLRCLPPNIFNVSACLKTLIIRRNNFSCFSAVVESVKDLTHLTRLDLSYNKLQSLENSASLPSSLQVLYLSNNELVTLGCHPGFFSRISVLDLSNNSKISSEHFKGLNLSKMTYLRLRLTNVTVPELLNLSLSLNPAHVDFSGLNLGHKNNSMIRTVCRLLMNSLTEMQRMIIQQNDIRYLQRGLFFNCTNLTDSLDLSFNRLGRVGCLEFLEGQYRLQTITVEHNLLSELTSCKTPQFHRLTELSYRYNRILKVNAFAFAHTPCLKTLKLNINTIAFLDHEALRGLTQLTTLRLDNNLLTDLYNDSFFDLHSLETLNLRNNQISVIFKDTFQSLKRLNILDLGGNKINNFREGAFTGLESLANIYLDRNRLGKIEIQSFAKLSATLKVLDLQSNMIRYLTEQTTSPFTNLSKLEDLKLDAQQPYGITLVPGTLFSGLSSLKQLSLTNNHISSFRSHTFDDLSSLEYLTLDNSCVGVKPLPPGIFKNLQKLKILDAENMGIRSFSEHVFGNLTSLHKLQLNRNAMTKINPAVFEKLPNLTYLDLRNTPLSCICKNSELQNWTNTNQRVQIVYLYSMRCPELSNSSFHNFDTKVCYLDIGLYLFVSTSNVVFLLTILPLLYVKLYWKLKYSYYVFRSWFGEQWRRLRDEEEECEYDAFISYNSADEEWVVKELVPNLEGNAPSFRLCLHHRDFEPGRYIVDNIVSAVYRSRKTVCVVSQHFLRSEWCSLEIQLASYLLFHELRDVLVLVFLEHIPERQISAYHRMRKVMLKKTYLQWPGSDCADPAQAQELFWVQLRRALKSSNSRGQGDEEEREDQKTIEKESQVDQPQRDDGRNVLLL</sequence>
<evidence type="ECO:0000313" key="17">
    <source>
        <dbReference type="Proteomes" id="UP000515152"/>
    </source>
</evidence>
<evidence type="ECO:0000256" key="4">
    <source>
        <dbReference type="ARBA" id="ARBA00022614"/>
    </source>
</evidence>
<dbReference type="SMART" id="SM00365">
    <property type="entry name" value="LRR_SD22"/>
    <property type="match status" value="8"/>
</dbReference>
<dbReference type="PANTHER" id="PTHR24365:SF545">
    <property type="entry name" value="TOLL-LIKE RECEPTOR 12"/>
    <property type="match status" value="1"/>
</dbReference>
<evidence type="ECO:0000256" key="3">
    <source>
        <dbReference type="ARBA" id="ARBA00022588"/>
    </source>
</evidence>
<evidence type="ECO:0000256" key="6">
    <source>
        <dbReference type="ARBA" id="ARBA00022729"/>
    </source>
</evidence>
<evidence type="ECO:0000256" key="1">
    <source>
        <dbReference type="ARBA" id="ARBA00004479"/>
    </source>
</evidence>
<evidence type="ECO:0000313" key="18">
    <source>
        <dbReference type="RefSeq" id="XP_012694807.2"/>
    </source>
</evidence>
<dbReference type="SUPFAM" id="SSF52058">
    <property type="entry name" value="L domain-like"/>
    <property type="match status" value="3"/>
</dbReference>
<evidence type="ECO:0000256" key="15">
    <source>
        <dbReference type="SAM" id="Phobius"/>
    </source>
</evidence>
<dbReference type="PROSITE" id="PS50104">
    <property type="entry name" value="TIR"/>
    <property type="match status" value="1"/>
</dbReference>
<keyword evidence="12" id="KW-0325">Glycoprotein</keyword>
<dbReference type="CTD" id="402884"/>
<dbReference type="GO" id="GO:0045087">
    <property type="term" value="P:innate immune response"/>
    <property type="evidence" value="ECO:0007669"/>
    <property type="project" value="UniProtKB-KW"/>
</dbReference>
<dbReference type="PROSITE" id="PS51450">
    <property type="entry name" value="LRR"/>
    <property type="match status" value="3"/>
</dbReference>
<dbReference type="GeneID" id="105910631"/>
<dbReference type="OrthoDB" id="1421090at2759"/>
<evidence type="ECO:0000256" key="14">
    <source>
        <dbReference type="SAM" id="MobiDB-lite"/>
    </source>
</evidence>
<dbReference type="GO" id="GO:0005886">
    <property type="term" value="C:plasma membrane"/>
    <property type="evidence" value="ECO:0007669"/>
    <property type="project" value="TreeGrafter"/>
</dbReference>
<evidence type="ECO:0000256" key="10">
    <source>
        <dbReference type="ARBA" id="ARBA00023136"/>
    </source>
</evidence>
<gene>
    <name evidence="18" type="primary">tlr21</name>
</gene>
<dbReference type="FunFam" id="3.80.10.10:FF:001164">
    <property type="entry name" value="GH01279p"/>
    <property type="match status" value="1"/>
</dbReference>
<organism evidence="17 18">
    <name type="scientific">Clupea harengus</name>
    <name type="common">Atlantic herring</name>
    <dbReference type="NCBI Taxonomy" id="7950"/>
    <lineage>
        <taxon>Eukaryota</taxon>
        <taxon>Metazoa</taxon>
        <taxon>Chordata</taxon>
        <taxon>Craniata</taxon>
        <taxon>Vertebrata</taxon>
        <taxon>Euteleostomi</taxon>
        <taxon>Actinopterygii</taxon>
        <taxon>Neopterygii</taxon>
        <taxon>Teleostei</taxon>
        <taxon>Clupei</taxon>
        <taxon>Clupeiformes</taxon>
        <taxon>Clupeoidei</taxon>
        <taxon>Clupeidae</taxon>
        <taxon>Clupea</taxon>
    </lineage>
</organism>
<keyword evidence="10 15" id="KW-0472">Membrane</keyword>
<dbReference type="Proteomes" id="UP000515152">
    <property type="component" value="Chromosome 11"/>
</dbReference>
<evidence type="ECO:0000256" key="12">
    <source>
        <dbReference type="ARBA" id="ARBA00023180"/>
    </source>
</evidence>
<dbReference type="GO" id="GO:0005783">
    <property type="term" value="C:endoplasmic reticulum"/>
    <property type="evidence" value="ECO:0007669"/>
    <property type="project" value="Ensembl"/>
</dbReference>
<dbReference type="GO" id="GO:0019731">
    <property type="term" value="P:antibacterial humoral response"/>
    <property type="evidence" value="ECO:0007669"/>
    <property type="project" value="Ensembl"/>
</dbReference>
<comment type="similarity">
    <text evidence="2">Belongs to the Toll-like receptor family.</text>
</comment>
<comment type="subcellular location">
    <subcellularLocation>
        <location evidence="1">Membrane</location>
        <topology evidence="1">Single-pass type I membrane protein</topology>
    </subcellularLocation>
</comment>
<feature type="transmembrane region" description="Helical" evidence="15">
    <location>
        <begin position="757"/>
        <end position="780"/>
    </location>
</feature>
<dbReference type="PANTHER" id="PTHR24365">
    <property type="entry name" value="TOLL-LIKE RECEPTOR"/>
    <property type="match status" value="1"/>
</dbReference>
<feature type="domain" description="TIR" evidence="16">
    <location>
        <begin position="811"/>
        <end position="958"/>
    </location>
</feature>
<dbReference type="GO" id="GO:0002224">
    <property type="term" value="P:toll-like receptor signaling pathway"/>
    <property type="evidence" value="ECO:0007669"/>
    <property type="project" value="Ensembl"/>
</dbReference>
<dbReference type="InterPro" id="IPR003591">
    <property type="entry name" value="Leu-rich_rpt_typical-subtyp"/>
</dbReference>
<dbReference type="RefSeq" id="XP_012694807.2">
    <property type="nucleotide sequence ID" value="XM_012839353.3"/>
</dbReference>
<keyword evidence="13" id="KW-0395">Inflammatory response</keyword>
<evidence type="ECO:0000256" key="7">
    <source>
        <dbReference type="ARBA" id="ARBA00022737"/>
    </source>
</evidence>
<dbReference type="SMART" id="SM00369">
    <property type="entry name" value="LRR_TYP"/>
    <property type="match status" value="17"/>
</dbReference>
<evidence type="ECO:0000256" key="9">
    <source>
        <dbReference type="ARBA" id="ARBA00022989"/>
    </source>
</evidence>
<dbReference type="FunFam" id="3.40.50.10140:FF:000001">
    <property type="entry name" value="Toll-like receptor 2"/>
    <property type="match status" value="1"/>
</dbReference>
<dbReference type="InterPro" id="IPR032675">
    <property type="entry name" value="LRR_dom_sf"/>
</dbReference>
<dbReference type="Pfam" id="PF13855">
    <property type="entry name" value="LRR_8"/>
    <property type="match status" value="5"/>
</dbReference>
<dbReference type="SMART" id="SM00255">
    <property type="entry name" value="TIR"/>
    <property type="match status" value="1"/>
</dbReference>
<protein>
    <submittedName>
        <fullName evidence="18">Toll-like receptor 21</fullName>
    </submittedName>
</protein>
<keyword evidence="3" id="KW-0399">Innate immunity</keyword>
<evidence type="ECO:0000256" key="13">
    <source>
        <dbReference type="ARBA" id="ARBA00023198"/>
    </source>
</evidence>
<dbReference type="KEGG" id="char:105910631"/>
<dbReference type="FunFam" id="3.80.10.10:FF:000770">
    <property type="entry name" value="Uncharacterized protein"/>
    <property type="match status" value="1"/>
</dbReference>
<keyword evidence="5 15" id="KW-0812">Transmembrane</keyword>
<dbReference type="GO" id="GO:0006954">
    <property type="term" value="P:inflammatory response"/>
    <property type="evidence" value="ECO:0007669"/>
    <property type="project" value="UniProtKB-KW"/>
</dbReference>
<evidence type="ECO:0000256" key="8">
    <source>
        <dbReference type="ARBA" id="ARBA00022859"/>
    </source>
</evidence>
<keyword evidence="9 15" id="KW-1133">Transmembrane helix</keyword>